<feature type="region of interest" description="Disordered" evidence="7">
    <location>
        <begin position="633"/>
        <end position="764"/>
    </location>
</feature>
<dbReference type="GO" id="GO:0006624">
    <property type="term" value="P:vacuolar protein processing"/>
    <property type="evidence" value="ECO:0007669"/>
    <property type="project" value="TreeGrafter"/>
</dbReference>
<comment type="similarity">
    <text evidence="2">Belongs to the TMEM208 family.</text>
</comment>
<comment type="caution">
    <text evidence="9">The sequence shown here is derived from an EMBL/GenBank/DDBJ whole genome shotgun (WGS) entry which is preliminary data.</text>
</comment>
<feature type="non-terminal residue" evidence="9">
    <location>
        <position position="764"/>
    </location>
</feature>
<feature type="region of interest" description="Disordered" evidence="7">
    <location>
        <begin position="329"/>
        <end position="398"/>
    </location>
</feature>
<organism evidence="9 10">
    <name type="scientific">Rhizoctonia solani</name>
    <dbReference type="NCBI Taxonomy" id="456999"/>
    <lineage>
        <taxon>Eukaryota</taxon>
        <taxon>Fungi</taxon>
        <taxon>Dikarya</taxon>
        <taxon>Basidiomycota</taxon>
        <taxon>Agaricomycotina</taxon>
        <taxon>Agaricomycetes</taxon>
        <taxon>Cantharellales</taxon>
        <taxon>Ceratobasidiaceae</taxon>
        <taxon>Rhizoctonia</taxon>
    </lineage>
</organism>
<dbReference type="GO" id="GO:0005789">
    <property type="term" value="C:endoplasmic reticulum membrane"/>
    <property type="evidence" value="ECO:0007669"/>
    <property type="project" value="UniProtKB-SubCell"/>
</dbReference>
<evidence type="ECO:0000256" key="8">
    <source>
        <dbReference type="SAM" id="Phobius"/>
    </source>
</evidence>
<dbReference type="PANTHER" id="PTHR13505:SF7">
    <property type="entry name" value="TRANSMEMBRANE PROTEIN 208"/>
    <property type="match status" value="1"/>
</dbReference>
<reference evidence="9" key="1">
    <citation type="submission" date="2020-09" db="EMBL/GenBank/DDBJ databases">
        <title>Comparative genome analyses of four rice-infecting Rhizoctonia solani isolates reveal extensive enrichment of homogalacturonan modification genes.</title>
        <authorList>
            <person name="Lee D.-Y."/>
            <person name="Jeon J."/>
            <person name="Kim K.-T."/>
            <person name="Cheong K."/>
            <person name="Song H."/>
            <person name="Choi G."/>
            <person name="Ko J."/>
            <person name="Opiyo S.O."/>
            <person name="Zuo S."/>
            <person name="Madhav S."/>
            <person name="Lee Y.-H."/>
            <person name="Wang G.-L."/>
        </authorList>
    </citation>
    <scope>NUCLEOTIDE SEQUENCE</scope>
    <source>
        <strain evidence="9">AG1-IA WGL</strain>
    </source>
</reference>
<evidence type="ECO:0000256" key="2">
    <source>
        <dbReference type="ARBA" id="ARBA00009950"/>
    </source>
</evidence>
<dbReference type="OrthoDB" id="10012212at2759"/>
<dbReference type="Pfam" id="PF05620">
    <property type="entry name" value="TMEM208_SND2"/>
    <property type="match status" value="1"/>
</dbReference>
<keyword evidence="4" id="KW-0256">Endoplasmic reticulum</keyword>
<feature type="compositionally biased region" description="Polar residues" evidence="7">
    <location>
        <begin position="697"/>
        <end position="717"/>
    </location>
</feature>
<evidence type="ECO:0000256" key="6">
    <source>
        <dbReference type="ARBA" id="ARBA00023136"/>
    </source>
</evidence>
<feature type="compositionally biased region" description="Pro residues" evidence="7">
    <location>
        <begin position="654"/>
        <end position="670"/>
    </location>
</feature>
<dbReference type="CDD" id="cd00076">
    <property type="entry name" value="HFD_SF"/>
    <property type="match status" value="1"/>
</dbReference>
<dbReference type="GO" id="GO:0046982">
    <property type="term" value="F:protein heterodimerization activity"/>
    <property type="evidence" value="ECO:0007669"/>
    <property type="project" value="InterPro"/>
</dbReference>
<dbReference type="Proteomes" id="UP000602905">
    <property type="component" value="Unassembled WGS sequence"/>
</dbReference>
<dbReference type="AlphaFoldDB" id="A0A8H7HWB9"/>
<evidence type="ECO:0000256" key="4">
    <source>
        <dbReference type="ARBA" id="ARBA00022824"/>
    </source>
</evidence>
<protein>
    <submittedName>
        <fullName evidence="9">Uncharacterized protein</fullName>
    </submittedName>
</protein>
<dbReference type="EMBL" id="JACYCD010000049">
    <property type="protein sequence ID" value="KAF8708431.1"/>
    <property type="molecule type" value="Genomic_DNA"/>
</dbReference>
<feature type="compositionally biased region" description="Basic and acidic residues" evidence="7">
    <location>
        <begin position="367"/>
        <end position="379"/>
    </location>
</feature>
<feature type="region of interest" description="Disordered" evidence="7">
    <location>
        <begin position="152"/>
        <end position="176"/>
    </location>
</feature>
<keyword evidence="3 8" id="KW-0812">Transmembrane</keyword>
<evidence type="ECO:0000256" key="3">
    <source>
        <dbReference type="ARBA" id="ARBA00022692"/>
    </source>
</evidence>
<keyword evidence="6 8" id="KW-0472">Membrane</keyword>
<dbReference type="Gene3D" id="1.10.20.10">
    <property type="entry name" value="Histone, subunit A"/>
    <property type="match status" value="1"/>
</dbReference>
<name>A0A8H7HWB9_9AGAM</name>
<dbReference type="GO" id="GO:0005773">
    <property type="term" value="C:vacuole"/>
    <property type="evidence" value="ECO:0007669"/>
    <property type="project" value="GOC"/>
</dbReference>
<gene>
    <name evidence="9" type="ORF">RHS03_03931</name>
</gene>
<sequence length="764" mass="83074">MANASAKKVAAQNEVAIRNLQMGMLIANALYWVLRFLFRRPVLARGPTSLYVLTFIPTVVLYRHLTSIGLPRKEPKTGALISPGEDLHQSGITEWCWDIIYVTWGCAVGSSLLGNWVWWLYLVIPGYAGFKIYTKFVGPMFFNKSGTAPVEDASAAEPTGPSKRQQKLQQRAEKGDPRVKQQQCACIQYFKFSELGACHDLFTTRHRLDVALMADQVFAFEESPTRSNHKNSNGNGQAPSGIAITEPIASQCIQRLVQIQLRVEGFKGADRSAMDAIEREVVSYLNDTYELAVALANNSGRSRPGAQDVLKACEDGDLSVQDLKRVMKRTAKVSRSSVPMFKPAPKRRRSPELLGSDESSAGEENPDTSKTEKSKDNSNKPRTLKHLPGQLPDLPPKHSYMRTSASSFVAHKNVILIVARSPQNIVKATNGADTTPQHDLLAEVVNWETVGPQAAENMKRWNRFVVVGPRAHNTASASRFFRVFGNEAGSKLPPQQFTTTTLPCPSLNYFLDTMSAPRTPVRKAYAGSTSPSKSVFATNITRGTAQARFKSNVAALLVLLGLQFFAPGAVELTLVTTKLCASTLSPIFGDSFGGKFASFVVEISVPLVLIWNTIEAAYRIQWPATYVPTPPTPGPFSTPLSPAQRRLRGLTPKPSRPPSFPAPALPPSPLRSPSKEFMPTASTSPTKGDKNPFLAASASNPFAPSRSSTNPFLSGSLNAGPPSPSLRDSFAASASSSFNGKHSVGPGKALDRSMVESLVSELDR</sequence>
<evidence type="ECO:0000256" key="5">
    <source>
        <dbReference type="ARBA" id="ARBA00022989"/>
    </source>
</evidence>
<proteinExistence type="inferred from homology"/>
<evidence type="ECO:0000313" key="10">
    <source>
        <dbReference type="Proteomes" id="UP000602905"/>
    </source>
</evidence>
<comment type="subcellular location">
    <subcellularLocation>
        <location evidence="1">Endoplasmic reticulum membrane</location>
        <topology evidence="1">Multi-pass membrane protein</topology>
    </subcellularLocation>
</comment>
<accession>A0A8H7HWB9</accession>
<dbReference type="PANTHER" id="PTHR13505">
    <property type="entry name" value="TRANSMEMBRANE PROTEIN 208"/>
    <property type="match status" value="1"/>
</dbReference>
<feature type="compositionally biased region" description="Low complexity" evidence="7">
    <location>
        <begin position="729"/>
        <end position="738"/>
    </location>
</feature>
<evidence type="ECO:0000256" key="7">
    <source>
        <dbReference type="SAM" id="MobiDB-lite"/>
    </source>
</evidence>
<dbReference type="InterPro" id="IPR009072">
    <property type="entry name" value="Histone-fold"/>
</dbReference>
<keyword evidence="5 8" id="KW-1133">Transmembrane helix</keyword>
<evidence type="ECO:0000313" key="9">
    <source>
        <dbReference type="EMBL" id="KAF8708431.1"/>
    </source>
</evidence>
<evidence type="ECO:0000256" key="1">
    <source>
        <dbReference type="ARBA" id="ARBA00004477"/>
    </source>
</evidence>
<dbReference type="InterPro" id="IPR008506">
    <property type="entry name" value="SND2/TMEM208"/>
</dbReference>
<feature type="transmembrane region" description="Helical" evidence="8">
    <location>
        <begin position="20"/>
        <end position="38"/>
    </location>
</feature>